<protein>
    <submittedName>
        <fullName evidence="2">Uncharacterized protein</fullName>
    </submittedName>
</protein>
<evidence type="ECO:0000313" key="2">
    <source>
        <dbReference type="EMBL" id="MFC5418120.1"/>
    </source>
</evidence>
<organism evidence="2 3">
    <name type="scientific">Bosea eneae</name>
    <dbReference type="NCBI Taxonomy" id="151454"/>
    <lineage>
        <taxon>Bacteria</taxon>
        <taxon>Pseudomonadati</taxon>
        <taxon>Pseudomonadota</taxon>
        <taxon>Alphaproteobacteria</taxon>
        <taxon>Hyphomicrobiales</taxon>
        <taxon>Boseaceae</taxon>
        <taxon>Bosea</taxon>
    </lineage>
</organism>
<sequence length="40" mass="4204">MTKAVMLGLVPSIHVLNTPSTSKDVDGRDKPVHDGTSNAN</sequence>
<name>A0ABW0IQC4_9HYPH</name>
<dbReference type="RefSeq" id="WP_377795143.1">
    <property type="nucleotide sequence ID" value="NZ_JBHSLW010000002.1"/>
</dbReference>
<evidence type="ECO:0000256" key="1">
    <source>
        <dbReference type="SAM" id="MobiDB-lite"/>
    </source>
</evidence>
<feature type="region of interest" description="Disordered" evidence="1">
    <location>
        <begin position="16"/>
        <end position="40"/>
    </location>
</feature>
<reference evidence="3" key="1">
    <citation type="journal article" date="2019" name="Int. J. Syst. Evol. Microbiol.">
        <title>The Global Catalogue of Microorganisms (GCM) 10K type strain sequencing project: providing services to taxonomists for standard genome sequencing and annotation.</title>
        <authorList>
            <consortium name="The Broad Institute Genomics Platform"/>
            <consortium name="The Broad Institute Genome Sequencing Center for Infectious Disease"/>
            <person name="Wu L."/>
            <person name="Ma J."/>
        </authorList>
    </citation>
    <scope>NUCLEOTIDE SEQUENCE [LARGE SCALE GENOMIC DNA]</scope>
    <source>
        <strain evidence="3">NCAIM B.01391</strain>
    </source>
</reference>
<comment type="caution">
    <text evidence="2">The sequence shown here is derived from an EMBL/GenBank/DDBJ whole genome shotgun (WGS) entry which is preliminary data.</text>
</comment>
<accession>A0ABW0IQC4</accession>
<feature type="compositionally biased region" description="Basic and acidic residues" evidence="1">
    <location>
        <begin position="23"/>
        <end position="33"/>
    </location>
</feature>
<keyword evidence="3" id="KW-1185">Reference proteome</keyword>
<evidence type="ECO:0000313" key="3">
    <source>
        <dbReference type="Proteomes" id="UP001596053"/>
    </source>
</evidence>
<gene>
    <name evidence="2" type="ORF">ACFPOB_00910</name>
</gene>
<proteinExistence type="predicted"/>
<dbReference type="Proteomes" id="UP001596053">
    <property type="component" value="Unassembled WGS sequence"/>
</dbReference>
<dbReference type="EMBL" id="JBHSLW010000002">
    <property type="protein sequence ID" value="MFC5418120.1"/>
    <property type="molecule type" value="Genomic_DNA"/>
</dbReference>